<dbReference type="AlphaFoldDB" id="A0A448YQ50"/>
<dbReference type="GO" id="GO:0030139">
    <property type="term" value="C:endocytic vesicle"/>
    <property type="evidence" value="ECO:0007669"/>
    <property type="project" value="TreeGrafter"/>
</dbReference>
<dbReference type="InterPro" id="IPR003892">
    <property type="entry name" value="CUE"/>
</dbReference>
<feature type="compositionally biased region" description="Low complexity" evidence="3">
    <location>
        <begin position="110"/>
        <end position="122"/>
    </location>
</feature>
<dbReference type="FunCoup" id="A0A448YQ50">
    <property type="interactions" value="164"/>
</dbReference>
<dbReference type="Pfam" id="PF18151">
    <property type="entry name" value="DUF5601"/>
    <property type="match status" value="1"/>
</dbReference>
<evidence type="ECO:0000256" key="2">
    <source>
        <dbReference type="SAM" id="Coils"/>
    </source>
</evidence>
<dbReference type="SUPFAM" id="SSF46934">
    <property type="entry name" value="UBA-like"/>
    <property type="match status" value="1"/>
</dbReference>
<dbReference type="InterPro" id="IPR041804">
    <property type="entry name" value="Vps9_CUE"/>
</dbReference>
<dbReference type="Gene3D" id="1.20.1050.80">
    <property type="entry name" value="VPS9 domain"/>
    <property type="match status" value="1"/>
</dbReference>
<dbReference type="PANTHER" id="PTHR23101">
    <property type="entry name" value="RAB GDP/GTP EXCHANGE FACTOR"/>
    <property type="match status" value="1"/>
</dbReference>
<feature type="compositionally biased region" description="Polar residues" evidence="3">
    <location>
        <begin position="34"/>
        <end position="49"/>
    </location>
</feature>
<dbReference type="InParanoid" id="A0A448YQ50"/>
<feature type="coiled-coil region" evidence="2">
    <location>
        <begin position="648"/>
        <end position="686"/>
    </location>
</feature>
<dbReference type="SMART" id="SM00167">
    <property type="entry name" value="VPS9"/>
    <property type="match status" value="1"/>
</dbReference>
<dbReference type="OrthoDB" id="300289at2759"/>
<dbReference type="Pfam" id="PF02204">
    <property type="entry name" value="VPS9"/>
    <property type="match status" value="1"/>
</dbReference>
<dbReference type="InterPro" id="IPR045046">
    <property type="entry name" value="Vps9-like"/>
</dbReference>
<accession>A0A448YQ50</accession>
<dbReference type="Gene3D" id="1.10.246.120">
    <property type="match status" value="1"/>
</dbReference>
<evidence type="ECO:0000256" key="3">
    <source>
        <dbReference type="SAM" id="MobiDB-lite"/>
    </source>
</evidence>
<feature type="compositionally biased region" description="Polar residues" evidence="3">
    <location>
        <begin position="597"/>
        <end position="610"/>
    </location>
</feature>
<feature type="compositionally biased region" description="Polar residues" evidence="3">
    <location>
        <begin position="204"/>
        <end position="218"/>
    </location>
</feature>
<dbReference type="STRING" id="13370.A0A448YQ50"/>
<feature type="region of interest" description="Disordered" evidence="3">
    <location>
        <begin position="1"/>
        <end position="139"/>
    </location>
</feature>
<evidence type="ECO:0000313" key="6">
    <source>
        <dbReference type="EMBL" id="VEU23070.1"/>
    </source>
</evidence>
<evidence type="ECO:0000313" key="7">
    <source>
        <dbReference type="Proteomes" id="UP000290900"/>
    </source>
</evidence>
<evidence type="ECO:0000259" key="4">
    <source>
        <dbReference type="PROSITE" id="PS51140"/>
    </source>
</evidence>
<dbReference type="PROSITE" id="PS51140">
    <property type="entry name" value="CUE"/>
    <property type="match status" value="1"/>
</dbReference>
<dbReference type="InterPro" id="IPR009060">
    <property type="entry name" value="UBA-like_sf"/>
</dbReference>
<keyword evidence="2" id="KW-0175">Coiled coil</keyword>
<keyword evidence="1" id="KW-0833">Ubl conjugation pathway</keyword>
<dbReference type="GO" id="GO:0031267">
    <property type="term" value="F:small GTPase binding"/>
    <property type="evidence" value="ECO:0007669"/>
    <property type="project" value="TreeGrafter"/>
</dbReference>
<dbReference type="PANTHER" id="PTHR23101:SF25">
    <property type="entry name" value="GTPASE-ACTIVATING PROTEIN AND VPS9 DOMAIN-CONTAINING PROTEIN 1"/>
    <property type="match status" value="1"/>
</dbReference>
<feature type="region of interest" description="Disordered" evidence="3">
    <location>
        <begin position="567"/>
        <end position="612"/>
    </location>
</feature>
<feature type="domain" description="VPS9" evidence="5">
    <location>
        <begin position="412"/>
        <end position="555"/>
    </location>
</feature>
<evidence type="ECO:0000259" key="5">
    <source>
        <dbReference type="PROSITE" id="PS51205"/>
    </source>
</evidence>
<dbReference type="CDD" id="cd14369">
    <property type="entry name" value="CUE_VPS9_like"/>
    <property type="match status" value="1"/>
</dbReference>
<feature type="region of interest" description="Disordered" evidence="3">
    <location>
        <begin position="153"/>
        <end position="305"/>
    </location>
</feature>
<dbReference type="InterPro" id="IPR041545">
    <property type="entry name" value="DUF5601"/>
</dbReference>
<evidence type="ECO:0000256" key="1">
    <source>
        <dbReference type="ARBA" id="ARBA00022786"/>
    </source>
</evidence>
<feature type="domain" description="CUE" evidence="4">
    <location>
        <begin position="675"/>
        <end position="722"/>
    </location>
</feature>
<keyword evidence="7" id="KW-1185">Reference proteome</keyword>
<feature type="compositionally biased region" description="Low complexity" evidence="3">
    <location>
        <begin position="159"/>
        <end position="168"/>
    </location>
</feature>
<feature type="compositionally biased region" description="Basic and acidic residues" evidence="3">
    <location>
        <begin position="169"/>
        <end position="188"/>
    </location>
</feature>
<dbReference type="GO" id="GO:0043130">
    <property type="term" value="F:ubiquitin binding"/>
    <property type="evidence" value="ECO:0007669"/>
    <property type="project" value="InterPro"/>
</dbReference>
<feature type="compositionally biased region" description="Basic and acidic residues" evidence="3">
    <location>
        <begin position="568"/>
        <end position="585"/>
    </location>
</feature>
<organism evidence="6 7">
    <name type="scientific">Brettanomyces naardenensis</name>
    <name type="common">Yeast</name>
    <dbReference type="NCBI Taxonomy" id="13370"/>
    <lineage>
        <taxon>Eukaryota</taxon>
        <taxon>Fungi</taxon>
        <taxon>Dikarya</taxon>
        <taxon>Ascomycota</taxon>
        <taxon>Saccharomycotina</taxon>
        <taxon>Pichiomycetes</taxon>
        <taxon>Pichiales</taxon>
        <taxon>Pichiaceae</taxon>
        <taxon>Brettanomyces</taxon>
    </lineage>
</organism>
<reference evidence="6 7" key="1">
    <citation type="submission" date="2018-12" db="EMBL/GenBank/DDBJ databases">
        <authorList>
            <person name="Tiukova I."/>
            <person name="Dainat J."/>
        </authorList>
    </citation>
    <scope>NUCLEOTIDE SEQUENCE [LARGE SCALE GENOMIC DNA]</scope>
</reference>
<feature type="compositionally biased region" description="Basic and acidic residues" evidence="3">
    <location>
        <begin position="9"/>
        <end position="29"/>
    </location>
</feature>
<proteinExistence type="predicted"/>
<dbReference type="PROSITE" id="PS51205">
    <property type="entry name" value="VPS9"/>
    <property type="match status" value="1"/>
</dbReference>
<dbReference type="GO" id="GO:0005829">
    <property type="term" value="C:cytosol"/>
    <property type="evidence" value="ECO:0007669"/>
    <property type="project" value="TreeGrafter"/>
</dbReference>
<feature type="compositionally biased region" description="Basic and acidic residues" evidence="3">
    <location>
        <begin position="61"/>
        <end position="90"/>
    </location>
</feature>
<gene>
    <name evidence="6" type="ORF">BRENAR_LOCUS3801</name>
</gene>
<dbReference type="InterPro" id="IPR003123">
    <property type="entry name" value="VPS9"/>
</dbReference>
<dbReference type="Gene3D" id="1.10.8.10">
    <property type="entry name" value="DNA helicase RuvA subunit, C-terminal domain"/>
    <property type="match status" value="1"/>
</dbReference>
<dbReference type="GO" id="GO:0016192">
    <property type="term" value="P:vesicle-mediated transport"/>
    <property type="evidence" value="ECO:0007669"/>
    <property type="project" value="InterPro"/>
</dbReference>
<feature type="compositionally biased region" description="Acidic residues" evidence="3">
    <location>
        <begin position="220"/>
        <end position="230"/>
    </location>
</feature>
<dbReference type="EMBL" id="CAACVR010000034">
    <property type="protein sequence ID" value="VEU23070.1"/>
    <property type="molecule type" value="Genomic_DNA"/>
</dbReference>
<sequence length="722" mass="80905">MSNGARSPTLERRSLAALSDIKEREEAKARGIQSELTSEAINEATNEPAQQGAVDGLKLVGSDEVKTEAGFKEPTEPKDVPKKPNETKETEETEETGYQVQPKAELHTGAIQQSVAAQSSASNPPLPTHSPQLKPFKVSHQPKELISTMTYDGEGTLLDDGASSSSGESDNHVENEKNAVKIEERSDVSEEEELEVEDGRGTITMDTILQSGNFEPTSTELEELGEDGETEAATVETEKLNEDESPSSAPPSEQGTSIVPLPASSKGEDSSSSAAAAAVPTPSVPHRSSLSLKVPNPPADSKPQGAFDFQQFLEQFKSKECQPIHRYLRSFLSQFSQRNWTIDEQVKLIKDFEVFLLGKMTEYFPFNTLQTEEEINNCKEGLEKLILTRLYLQVFSPAVAPKKLSEQHRKDRAHDREYAKNVRLYGWVQLRHLDVPMDLDLHSSFMQLASNELNKINDYKSPRDKVICILNCCKIIFGFIRQQQKQHHIEENADSFVPLLICVLFQAKTRLLYSNLVYIERYRNEDFLVGETSYYVSTLQIACNFVIDLDKDQLTISDEEFERSMAISREELQREREKRKQERAGRGSPLPKKLTDFISQTSSESPSEVLTKSAEMMKQSLSNFFQTGNEESTEAPAPHHSSHKYRALAATEEQLQEIERLSLEEHNQEVENRNKQQKNIENLQSMFPDIDREIIDDVLGTTLNGDGSNIGECVDALLALGG</sequence>
<dbReference type="InterPro" id="IPR037191">
    <property type="entry name" value="VPS9_dom_sf"/>
</dbReference>
<dbReference type="GO" id="GO:0005085">
    <property type="term" value="F:guanyl-nucleotide exchange factor activity"/>
    <property type="evidence" value="ECO:0007669"/>
    <property type="project" value="InterPro"/>
</dbReference>
<protein>
    <submittedName>
        <fullName evidence="6">DEKNAAC104158</fullName>
    </submittedName>
</protein>
<dbReference type="SUPFAM" id="SSF109993">
    <property type="entry name" value="VPS9 domain"/>
    <property type="match status" value="1"/>
</dbReference>
<dbReference type="Proteomes" id="UP000290900">
    <property type="component" value="Unassembled WGS sequence"/>
</dbReference>
<name>A0A448YQ50_BRENA</name>